<keyword evidence="6" id="KW-1185">Reference proteome</keyword>
<evidence type="ECO:0000256" key="1">
    <source>
        <dbReference type="ARBA" id="ARBA00004613"/>
    </source>
</evidence>
<dbReference type="AlphaFoldDB" id="A0AAW2YKG5"/>
<organism evidence="5 6">
    <name type="scientific">Acrasis kona</name>
    <dbReference type="NCBI Taxonomy" id="1008807"/>
    <lineage>
        <taxon>Eukaryota</taxon>
        <taxon>Discoba</taxon>
        <taxon>Heterolobosea</taxon>
        <taxon>Tetramitia</taxon>
        <taxon>Eutetramitia</taxon>
        <taxon>Acrasidae</taxon>
        <taxon>Acrasis</taxon>
    </lineage>
</organism>
<evidence type="ECO:0000256" key="2">
    <source>
        <dbReference type="ARBA" id="ARBA00022525"/>
    </source>
</evidence>
<dbReference type="Gene3D" id="3.40.50.410">
    <property type="entry name" value="von Willebrand factor, type A domain"/>
    <property type="match status" value="1"/>
</dbReference>
<dbReference type="InterPro" id="IPR056861">
    <property type="entry name" value="HMCN1-like_VWA"/>
</dbReference>
<protein>
    <submittedName>
        <fullName evidence="5">VwkA-like alpha-protein kinase</fullName>
    </submittedName>
</protein>
<sequence>MSKVDCAIIMDCTGSMSSCINICKEKTKSIIDDVRQNYNDASIRYAFVGYRDFDSINSVLDFTEDVDVFKNHLSGVRAMGGADTCEDVLGGLELVKNISWKNTTRLLMHFADAPGHGKLYSNGEIDNHSEIDADGNIGKGYMEWLVQNNIKYTFCKINNSTDGMVSKFSEYYDAVSSDFKITSIEVDVGISNGTVKRRMRKTNPGSKPLVGCPTKNLHSVAHTQQSYSQVMSAQIQQAIFESSQRKSG</sequence>
<dbReference type="InterPro" id="IPR036465">
    <property type="entry name" value="vWFA_dom_sf"/>
</dbReference>
<dbReference type="PANTHER" id="PTHR47763:SF4">
    <property type="entry name" value="ALPHA-PROTEIN KINASE VWKA"/>
    <property type="match status" value="1"/>
</dbReference>
<evidence type="ECO:0000313" key="5">
    <source>
        <dbReference type="EMBL" id="KAL0477504.1"/>
    </source>
</evidence>
<comment type="caution">
    <text evidence="5">The sequence shown here is derived from an EMBL/GenBank/DDBJ whole genome shotgun (WGS) entry which is preliminary data.</text>
</comment>
<dbReference type="InterPro" id="IPR052969">
    <property type="entry name" value="Thr-specific_kinase-like"/>
</dbReference>
<dbReference type="PANTHER" id="PTHR47763">
    <property type="entry name" value="ALPHA-PROTEIN KINASE VWKA"/>
    <property type="match status" value="1"/>
</dbReference>
<evidence type="ECO:0000313" key="6">
    <source>
        <dbReference type="Proteomes" id="UP001431209"/>
    </source>
</evidence>
<dbReference type="SUPFAM" id="SSF53300">
    <property type="entry name" value="vWA-like"/>
    <property type="match status" value="1"/>
</dbReference>
<keyword evidence="5" id="KW-0808">Transferase</keyword>
<dbReference type="Proteomes" id="UP001431209">
    <property type="component" value="Unassembled WGS sequence"/>
</dbReference>
<dbReference type="Pfam" id="PF25106">
    <property type="entry name" value="VWA_4"/>
    <property type="match status" value="1"/>
</dbReference>
<keyword evidence="3" id="KW-0732">Signal</keyword>
<evidence type="ECO:0000256" key="3">
    <source>
        <dbReference type="ARBA" id="ARBA00022729"/>
    </source>
</evidence>
<gene>
    <name evidence="5" type="ORF">AKO1_010823</name>
</gene>
<dbReference type="EMBL" id="JAOPGA020000191">
    <property type="protein sequence ID" value="KAL0477504.1"/>
    <property type="molecule type" value="Genomic_DNA"/>
</dbReference>
<proteinExistence type="predicted"/>
<dbReference type="GO" id="GO:0016301">
    <property type="term" value="F:kinase activity"/>
    <property type="evidence" value="ECO:0007669"/>
    <property type="project" value="UniProtKB-KW"/>
</dbReference>
<name>A0AAW2YKG5_9EUKA</name>
<keyword evidence="2" id="KW-0964">Secreted</keyword>
<keyword evidence="5" id="KW-0418">Kinase</keyword>
<reference evidence="5 6" key="1">
    <citation type="submission" date="2024-03" db="EMBL/GenBank/DDBJ databases">
        <title>The Acrasis kona genome and developmental transcriptomes reveal deep origins of eukaryotic multicellular pathways.</title>
        <authorList>
            <person name="Sheikh S."/>
            <person name="Fu C.-J."/>
            <person name="Brown M.W."/>
            <person name="Baldauf S.L."/>
        </authorList>
    </citation>
    <scope>NUCLEOTIDE SEQUENCE [LARGE SCALE GENOMIC DNA]</scope>
    <source>
        <strain evidence="5 6">ATCC MYA-3509</strain>
    </source>
</reference>
<evidence type="ECO:0000259" key="4">
    <source>
        <dbReference type="Pfam" id="PF25106"/>
    </source>
</evidence>
<feature type="domain" description="Hemicentin-1-like von Willebrand factor A" evidence="4">
    <location>
        <begin position="7"/>
        <end position="116"/>
    </location>
</feature>
<accession>A0AAW2YKG5</accession>
<comment type="subcellular location">
    <subcellularLocation>
        <location evidence="1">Secreted</location>
    </subcellularLocation>
</comment>